<feature type="compositionally biased region" description="Basic and acidic residues" evidence="1">
    <location>
        <begin position="1"/>
        <end position="16"/>
    </location>
</feature>
<name>A0A7J0FH59_9ERIC</name>
<reference evidence="2 3" key="1">
    <citation type="submission" date="2019-07" db="EMBL/GenBank/DDBJ databases">
        <title>De Novo Assembly of kiwifruit Actinidia rufa.</title>
        <authorList>
            <person name="Sugita-Konishi S."/>
            <person name="Sato K."/>
            <person name="Mori E."/>
            <person name="Abe Y."/>
            <person name="Kisaki G."/>
            <person name="Hamano K."/>
            <person name="Suezawa K."/>
            <person name="Otani M."/>
            <person name="Fukuda T."/>
            <person name="Manabe T."/>
            <person name="Gomi K."/>
            <person name="Tabuchi M."/>
            <person name="Akimitsu K."/>
            <person name="Kataoka I."/>
        </authorList>
    </citation>
    <scope>NUCLEOTIDE SEQUENCE [LARGE SCALE GENOMIC DNA]</scope>
    <source>
        <strain evidence="3">cv. Fuchu</strain>
    </source>
</reference>
<comment type="caution">
    <text evidence="2">The sequence shown here is derived from an EMBL/GenBank/DDBJ whole genome shotgun (WGS) entry which is preliminary data.</text>
</comment>
<evidence type="ECO:0000256" key="1">
    <source>
        <dbReference type="SAM" id="MobiDB-lite"/>
    </source>
</evidence>
<accession>A0A7J0FH59</accession>
<protein>
    <submittedName>
        <fullName evidence="2">Uncharacterized protein</fullName>
    </submittedName>
</protein>
<gene>
    <name evidence="2" type="ORF">Acr_12g0005750</name>
</gene>
<sequence>MASGSKDKQSGTRVDDGQGQSDGPSLIGSSPEVPNSLSESPMALAVSSNQNYSPLPLTSRTTETQSISGASVLNPFNLISHGVEPTNTNSNPLLQNHMPLNPPPSKLVALQQQVKKPDGTPKNYWKASETLKIQCKWHFLGHHHSVAKGILQHTSWRIIMCQEQQSSMGMMSHPHQFHTNFMRLKPF</sequence>
<proteinExistence type="predicted"/>
<organism evidence="2 3">
    <name type="scientific">Actinidia rufa</name>
    <dbReference type="NCBI Taxonomy" id="165716"/>
    <lineage>
        <taxon>Eukaryota</taxon>
        <taxon>Viridiplantae</taxon>
        <taxon>Streptophyta</taxon>
        <taxon>Embryophyta</taxon>
        <taxon>Tracheophyta</taxon>
        <taxon>Spermatophyta</taxon>
        <taxon>Magnoliopsida</taxon>
        <taxon>eudicotyledons</taxon>
        <taxon>Gunneridae</taxon>
        <taxon>Pentapetalae</taxon>
        <taxon>asterids</taxon>
        <taxon>Ericales</taxon>
        <taxon>Actinidiaceae</taxon>
        <taxon>Actinidia</taxon>
    </lineage>
</organism>
<dbReference type="Proteomes" id="UP000585474">
    <property type="component" value="Unassembled WGS sequence"/>
</dbReference>
<evidence type="ECO:0000313" key="2">
    <source>
        <dbReference type="EMBL" id="GFY98034.1"/>
    </source>
</evidence>
<dbReference type="AlphaFoldDB" id="A0A7J0FH59"/>
<keyword evidence="3" id="KW-1185">Reference proteome</keyword>
<dbReference type="EMBL" id="BJWL01000012">
    <property type="protein sequence ID" value="GFY98034.1"/>
    <property type="molecule type" value="Genomic_DNA"/>
</dbReference>
<feature type="region of interest" description="Disordered" evidence="1">
    <location>
        <begin position="1"/>
        <end position="43"/>
    </location>
</feature>
<evidence type="ECO:0000313" key="3">
    <source>
        <dbReference type="Proteomes" id="UP000585474"/>
    </source>
</evidence>